<feature type="transmembrane region" description="Helical" evidence="1">
    <location>
        <begin position="65"/>
        <end position="83"/>
    </location>
</feature>
<name>A0ABT2ANL2_9BURK</name>
<feature type="transmembrane region" description="Helical" evidence="1">
    <location>
        <begin position="23"/>
        <end position="45"/>
    </location>
</feature>
<keyword evidence="1" id="KW-0812">Transmembrane</keyword>
<feature type="transmembrane region" description="Helical" evidence="1">
    <location>
        <begin position="143"/>
        <end position="164"/>
    </location>
</feature>
<feature type="transmembrane region" description="Helical" evidence="1">
    <location>
        <begin position="320"/>
        <end position="341"/>
    </location>
</feature>
<dbReference type="EMBL" id="JANUHA010000011">
    <property type="protein sequence ID" value="MCS0597808.1"/>
    <property type="molecule type" value="Genomic_DNA"/>
</dbReference>
<evidence type="ECO:0000313" key="3">
    <source>
        <dbReference type="Proteomes" id="UP001206572"/>
    </source>
</evidence>
<feature type="transmembrane region" description="Helical" evidence="1">
    <location>
        <begin position="279"/>
        <end position="299"/>
    </location>
</feature>
<keyword evidence="1" id="KW-1133">Transmembrane helix</keyword>
<feature type="transmembrane region" description="Helical" evidence="1">
    <location>
        <begin position="114"/>
        <end position="136"/>
    </location>
</feature>
<sequence length="396" mass="41761">MAPEHPFFLLLRSRRAWYRRQSFALYLRYAHVLAVLLALTGPALAERPEVLAAPILHFWRAPGDPVANAGWAFAWLACVYVWVRVHRPFVAGGALAGFARSLPGAVRAGPLVDAAMLLVSLQVFLVPVGLAAWTVARGGGGDVLFAAQALLLAVLTLGVARLAMGGAGRLAWVLHGASFAALCCGSGPVSISIAAVVTGAVVTRMLASAHTVLRAGRVQATGRSANGASALFLLRLQCIVLARRHLHATLPRLALAVGIIAASLWMVFGVGKLAESSAFVKVGCWLAIAVMSGFYYLFWTTRQPLQPFLASLPRGAMRMALSEHLLVLGASGLLFSGAWAACLMQPAHGDLVAAQLLRHGAAALAVLPLLGLPLIQRHQDGMLIKVAVLVASFLLL</sequence>
<organism evidence="2 3">
    <name type="scientific">Massilia agri</name>
    <dbReference type="NCBI Taxonomy" id="1886785"/>
    <lineage>
        <taxon>Bacteria</taxon>
        <taxon>Pseudomonadati</taxon>
        <taxon>Pseudomonadota</taxon>
        <taxon>Betaproteobacteria</taxon>
        <taxon>Burkholderiales</taxon>
        <taxon>Oxalobacteraceae</taxon>
        <taxon>Telluria group</taxon>
        <taxon>Massilia</taxon>
    </lineage>
</organism>
<evidence type="ECO:0000313" key="2">
    <source>
        <dbReference type="EMBL" id="MCS0597808.1"/>
    </source>
</evidence>
<feature type="transmembrane region" description="Helical" evidence="1">
    <location>
        <begin position="356"/>
        <end position="375"/>
    </location>
</feature>
<protein>
    <recommendedName>
        <fullName evidence="4">NnrS family protein</fullName>
    </recommendedName>
</protein>
<proteinExistence type="predicted"/>
<evidence type="ECO:0008006" key="4">
    <source>
        <dbReference type="Google" id="ProtNLM"/>
    </source>
</evidence>
<dbReference type="Proteomes" id="UP001206572">
    <property type="component" value="Unassembled WGS sequence"/>
</dbReference>
<comment type="caution">
    <text evidence="2">The sequence shown here is derived from an EMBL/GenBank/DDBJ whole genome shotgun (WGS) entry which is preliminary data.</text>
</comment>
<evidence type="ECO:0000256" key="1">
    <source>
        <dbReference type="SAM" id="Phobius"/>
    </source>
</evidence>
<dbReference type="RefSeq" id="WP_258828830.1">
    <property type="nucleotide sequence ID" value="NZ_JANUHA010000011.1"/>
</dbReference>
<feature type="transmembrane region" description="Helical" evidence="1">
    <location>
        <begin position="90"/>
        <end position="108"/>
    </location>
</feature>
<feature type="transmembrane region" description="Helical" evidence="1">
    <location>
        <begin position="176"/>
        <end position="202"/>
    </location>
</feature>
<reference evidence="2 3" key="1">
    <citation type="submission" date="2022-08" db="EMBL/GenBank/DDBJ databases">
        <title>Reclassification of Massilia species as members of the genera Telluria, Duganella, Pseudoduganella, Mokoshia gen. nov. and Zemynaea gen. nov. using orthogonal and non-orthogonal genome-based approaches.</title>
        <authorList>
            <person name="Bowman J.P."/>
        </authorList>
    </citation>
    <scope>NUCLEOTIDE SEQUENCE [LARGE SCALE GENOMIC DNA]</scope>
    <source>
        <strain evidence="2 3">JCM 31661</strain>
    </source>
</reference>
<feature type="transmembrane region" description="Helical" evidence="1">
    <location>
        <begin position="253"/>
        <end position="273"/>
    </location>
</feature>
<keyword evidence="1" id="KW-0472">Membrane</keyword>
<gene>
    <name evidence="2" type="ORF">NX780_15780</name>
</gene>
<keyword evidence="3" id="KW-1185">Reference proteome</keyword>
<accession>A0ABT2ANL2</accession>